<comment type="similarity">
    <text evidence="4">Belongs to the gamma-BBH/TMLD family.</text>
</comment>
<dbReference type="Pfam" id="PF02668">
    <property type="entry name" value="TauD"/>
    <property type="match status" value="1"/>
</dbReference>
<dbReference type="Proteomes" id="UP000008792">
    <property type="component" value="Unassembled WGS sequence"/>
</dbReference>
<dbReference type="PANTHER" id="PTHR10696:SF33">
    <property type="entry name" value="GAMMA-BUTYROBETAINE DIOXYGENASE"/>
    <property type="match status" value="1"/>
</dbReference>
<dbReference type="UniPathway" id="UPA00118"/>
<keyword evidence="9" id="KW-0408">Iron</keyword>
<evidence type="ECO:0000256" key="2">
    <source>
        <dbReference type="ARBA" id="ARBA00001961"/>
    </source>
</evidence>
<dbReference type="KEGG" id="dvi:6631921"/>
<evidence type="ECO:0000256" key="9">
    <source>
        <dbReference type="ARBA" id="ARBA00023004"/>
    </source>
</evidence>
<dbReference type="FunFam" id="3.30.2020.30:FF:000002">
    <property type="entry name" value="Putative gamma-butyrobetaine dioxygenase"/>
    <property type="match status" value="1"/>
</dbReference>
<dbReference type="InterPro" id="IPR038492">
    <property type="entry name" value="GBBH-like_N_sf"/>
</dbReference>
<organism evidence="12 13">
    <name type="scientific">Drosophila virilis</name>
    <name type="common">Fruit fly</name>
    <dbReference type="NCBI Taxonomy" id="7244"/>
    <lineage>
        <taxon>Eukaryota</taxon>
        <taxon>Metazoa</taxon>
        <taxon>Ecdysozoa</taxon>
        <taxon>Arthropoda</taxon>
        <taxon>Hexapoda</taxon>
        <taxon>Insecta</taxon>
        <taxon>Pterygota</taxon>
        <taxon>Neoptera</taxon>
        <taxon>Endopterygota</taxon>
        <taxon>Diptera</taxon>
        <taxon>Brachycera</taxon>
        <taxon>Muscomorpha</taxon>
        <taxon>Ephydroidea</taxon>
        <taxon>Drosophilidae</taxon>
        <taxon>Drosophila</taxon>
    </lineage>
</organism>
<dbReference type="InterPro" id="IPR042098">
    <property type="entry name" value="TauD-like_sf"/>
</dbReference>
<name>B4M2P5_DROVI</name>
<evidence type="ECO:0000313" key="12">
    <source>
        <dbReference type="EMBL" id="EDW65949.1"/>
    </source>
</evidence>
<dbReference type="PANTHER" id="PTHR10696">
    <property type="entry name" value="GAMMA-BUTYROBETAINE HYDROXYLASE-RELATED"/>
    <property type="match status" value="1"/>
</dbReference>
<reference evidence="12 13" key="1">
    <citation type="journal article" date="2007" name="Nature">
        <title>Evolution of genes and genomes on the Drosophila phylogeny.</title>
        <authorList>
            <consortium name="Drosophila 12 Genomes Consortium"/>
            <person name="Clark A.G."/>
            <person name="Eisen M.B."/>
            <person name="Smith D.R."/>
            <person name="Bergman C.M."/>
            <person name="Oliver B."/>
            <person name="Markow T.A."/>
            <person name="Kaufman T.C."/>
            <person name="Kellis M."/>
            <person name="Gelbart W."/>
            <person name="Iyer V.N."/>
            <person name="Pollard D.A."/>
            <person name="Sackton T.B."/>
            <person name="Larracuente A.M."/>
            <person name="Singh N.D."/>
            <person name="Abad J.P."/>
            <person name="Abt D.N."/>
            <person name="Adryan B."/>
            <person name="Aguade M."/>
            <person name="Akashi H."/>
            <person name="Anderson W.W."/>
            <person name="Aquadro C.F."/>
            <person name="Ardell D.H."/>
            <person name="Arguello R."/>
            <person name="Artieri C.G."/>
            <person name="Barbash D.A."/>
            <person name="Barker D."/>
            <person name="Barsanti P."/>
            <person name="Batterham P."/>
            <person name="Batzoglou S."/>
            <person name="Begun D."/>
            <person name="Bhutkar A."/>
            <person name="Blanco E."/>
            <person name="Bosak S.A."/>
            <person name="Bradley R.K."/>
            <person name="Brand A.D."/>
            <person name="Brent M.R."/>
            <person name="Brooks A.N."/>
            <person name="Brown R.H."/>
            <person name="Butlin R.K."/>
            <person name="Caggese C."/>
            <person name="Calvi B.R."/>
            <person name="Bernardo de Carvalho A."/>
            <person name="Caspi A."/>
            <person name="Castrezana S."/>
            <person name="Celniker S.E."/>
            <person name="Chang J.L."/>
            <person name="Chapple C."/>
            <person name="Chatterji S."/>
            <person name="Chinwalla A."/>
            <person name="Civetta A."/>
            <person name="Clifton S.W."/>
            <person name="Comeron J.M."/>
            <person name="Costello J.C."/>
            <person name="Coyne J.A."/>
            <person name="Daub J."/>
            <person name="David R.G."/>
            <person name="Delcher A.L."/>
            <person name="Delehaunty K."/>
            <person name="Do C.B."/>
            <person name="Ebling H."/>
            <person name="Edwards K."/>
            <person name="Eickbush T."/>
            <person name="Evans J.D."/>
            <person name="Filipski A."/>
            <person name="Findeiss S."/>
            <person name="Freyhult E."/>
            <person name="Fulton L."/>
            <person name="Fulton R."/>
            <person name="Garcia A.C."/>
            <person name="Gardiner A."/>
            <person name="Garfield D.A."/>
            <person name="Garvin B.E."/>
            <person name="Gibson G."/>
            <person name="Gilbert D."/>
            <person name="Gnerre S."/>
            <person name="Godfrey J."/>
            <person name="Good R."/>
            <person name="Gotea V."/>
            <person name="Gravely B."/>
            <person name="Greenberg A.J."/>
            <person name="Griffiths-Jones S."/>
            <person name="Gross S."/>
            <person name="Guigo R."/>
            <person name="Gustafson E.A."/>
            <person name="Haerty W."/>
            <person name="Hahn M.W."/>
            <person name="Halligan D.L."/>
            <person name="Halpern A.L."/>
            <person name="Halter G.M."/>
            <person name="Han M.V."/>
            <person name="Heger A."/>
            <person name="Hillier L."/>
            <person name="Hinrichs A.S."/>
            <person name="Holmes I."/>
            <person name="Hoskins R.A."/>
            <person name="Hubisz M.J."/>
            <person name="Hultmark D."/>
            <person name="Huntley M.A."/>
            <person name="Jaffe D.B."/>
            <person name="Jagadeeshan S."/>
            <person name="Jeck W.R."/>
            <person name="Johnson J."/>
            <person name="Jones C.D."/>
            <person name="Jordan W.C."/>
            <person name="Karpen G.H."/>
            <person name="Kataoka E."/>
            <person name="Keightley P.D."/>
            <person name="Kheradpour P."/>
            <person name="Kirkness E.F."/>
            <person name="Koerich L.B."/>
            <person name="Kristiansen K."/>
            <person name="Kudrna D."/>
            <person name="Kulathinal R.J."/>
            <person name="Kumar S."/>
            <person name="Kwok R."/>
            <person name="Lander E."/>
            <person name="Langley C.H."/>
            <person name="Lapoint R."/>
            <person name="Lazzaro B.P."/>
            <person name="Lee S.J."/>
            <person name="Levesque L."/>
            <person name="Li R."/>
            <person name="Lin C.F."/>
            <person name="Lin M.F."/>
            <person name="Lindblad-Toh K."/>
            <person name="Llopart A."/>
            <person name="Long M."/>
            <person name="Low L."/>
            <person name="Lozovsky E."/>
            <person name="Lu J."/>
            <person name="Luo M."/>
            <person name="Machado C.A."/>
            <person name="Makalowski W."/>
            <person name="Marzo M."/>
            <person name="Matsuda M."/>
            <person name="Matzkin L."/>
            <person name="McAllister B."/>
            <person name="McBride C.S."/>
            <person name="McKernan B."/>
            <person name="McKernan K."/>
            <person name="Mendez-Lago M."/>
            <person name="Minx P."/>
            <person name="Mollenhauer M.U."/>
            <person name="Montooth K."/>
            <person name="Mount S.M."/>
            <person name="Mu X."/>
            <person name="Myers E."/>
            <person name="Negre B."/>
            <person name="Newfeld S."/>
            <person name="Nielsen R."/>
            <person name="Noor M.A."/>
            <person name="O'Grady P."/>
            <person name="Pachter L."/>
            <person name="Papaceit M."/>
            <person name="Parisi M.J."/>
            <person name="Parisi M."/>
            <person name="Parts L."/>
            <person name="Pedersen J.S."/>
            <person name="Pesole G."/>
            <person name="Phillippy A.M."/>
            <person name="Ponting C.P."/>
            <person name="Pop M."/>
            <person name="Porcelli D."/>
            <person name="Powell J.R."/>
            <person name="Prohaska S."/>
            <person name="Pruitt K."/>
            <person name="Puig M."/>
            <person name="Quesneville H."/>
            <person name="Ram K.R."/>
            <person name="Rand D."/>
            <person name="Rasmussen M.D."/>
            <person name="Reed L.K."/>
            <person name="Reenan R."/>
            <person name="Reily A."/>
            <person name="Remington K.A."/>
            <person name="Rieger T.T."/>
            <person name="Ritchie M.G."/>
            <person name="Robin C."/>
            <person name="Rogers Y.H."/>
            <person name="Rohde C."/>
            <person name="Rozas J."/>
            <person name="Rubenfield M.J."/>
            <person name="Ruiz A."/>
            <person name="Russo S."/>
            <person name="Salzberg S.L."/>
            <person name="Sanchez-Gracia A."/>
            <person name="Saranga D.J."/>
            <person name="Sato H."/>
            <person name="Schaeffer S.W."/>
            <person name="Schatz M.C."/>
            <person name="Schlenke T."/>
            <person name="Schwartz R."/>
            <person name="Segarra C."/>
            <person name="Singh R.S."/>
            <person name="Sirot L."/>
            <person name="Sirota M."/>
            <person name="Sisneros N.B."/>
            <person name="Smith C.D."/>
            <person name="Smith T.F."/>
            <person name="Spieth J."/>
            <person name="Stage D.E."/>
            <person name="Stark A."/>
            <person name="Stephan W."/>
            <person name="Strausberg R.L."/>
            <person name="Strempel S."/>
            <person name="Sturgill D."/>
            <person name="Sutton G."/>
            <person name="Sutton G.G."/>
            <person name="Tao W."/>
            <person name="Teichmann S."/>
            <person name="Tobari Y.N."/>
            <person name="Tomimura Y."/>
            <person name="Tsolas J.M."/>
            <person name="Valente V.L."/>
            <person name="Venter E."/>
            <person name="Venter J.C."/>
            <person name="Vicario S."/>
            <person name="Vieira F.G."/>
            <person name="Vilella A.J."/>
            <person name="Villasante A."/>
            <person name="Walenz B."/>
            <person name="Wang J."/>
            <person name="Wasserman M."/>
            <person name="Watts T."/>
            <person name="Wilson D."/>
            <person name="Wilson R.K."/>
            <person name="Wing R.A."/>
            <person name="Wolfner M.F."/>
            <person name="Wong A."/>
            <person name="Wong G.K."/>
            <person name="Wu C.I."/>
            <person name="Wu G."/>
            <person name="Yamamoto D."/>
            <person name="Yang H.P."/>
            <person name="Yang S.P."/>
            <person name="Yorke J.A."/>
            <person name="Yoshida K."/>
            <person name="Zdobnov E."/>
            <person name="Zhang P."/>
            <person name="Zhang Y."/>
            <person name="Zimin A.V."/>
            <person name="Baldwin J."/>
            <person name="Abdouelleil A."/>
            <person name="Abdulkadir J."/>
            <person name="Abebe A."/>
            <person name="Abera B."/>
            <person name="Abreu J."/>
            <person name="Acer S.C."/>
            <person name="Aftuck L."/>
            <person name="Alexander A."/>
            <person name="An P."/>
            <person name="Anderson E."/>
            <person name="Anderson S."/>
            <person name="Arachi H."/>
            <person name="Azer M."/>
            <person name="Bachantsang P."/>
            <person name="Barry A."/>
            <person name="Bayul T."/>
            <person name="Berlin A."/>
            <person name="Bessette D."/>
            <person name="Bloom T."/>
            <person name="Blye J."/>
            <person name="Boguslavskiy L."/>
            <person name="Bonnet C."/>
            <person name="Boukhgalter B."/>
            <person name="Bourzgui I."/>
            <person name="Brown A."/>
            <person name="Cahill P."/>
            <person name="Channer S."/>
            <person name="Cheshatsang Y."/>
            <person name="Chuda L."/>
            <person name="Citroen M."/>
            <person name="Collymore A."/>
            <person name="Cooke P."/>
            <person name="Costello M."/>
            <person name="D'Aco K."/>
            <person name="Daza R."/>
            <person name="De Haan G."/>
            <person name="DeGray S."/>
            <person name="DeMaso C."/>
            <person name="Dhargay N."/>
            <person name="Dooley K."/>
            <person name="Dooley E."/>
            <person name="Doricent M."/>
            <person name="Dorje P."/>
            <person name="Dorjee K."/>
            <person name="Dupes A."/>
            <person name="Elong R."/>
            <person name="Falk J."/>
            <person name="Farina A."/>
            <person name="Faro S."/>
            <person name="Ferguson D."/>
            <person name="Fisher S."/>
            <person name="Foley C.D."/>
            <person name="Franke A."/>
            <person name="Friedrich D."/>
            <person name="Gadbois L."/>
            <person name="Gearin G."/>
            <person name="Gearin C.R."/>
            <person name="Giannoukos G."/>
            <person name="Goode T."/>
            <person name="Graham J."/>
            <person name="Grandbois E."/>
            <person name="Grewal S."/>
            <person name="Gyaltsen K."/>
            <person name="Hafez N."/>
            <person name="Hagos B."/>
            <person name="Hall J."/>
            <person name="Henson C."/>
            <person name="Hollinger A."/>
            <person name="Honan T."/>
            <person name="Huard M.D."/>
            <person name="Hughes L."/>
            <person name="Hurhula B."/>
            <person name="Husby M.E."/>
            <person name="Kamat A."/>
            <person name="Kanga B."/>
            <person name="Kashin S."/>
            <person name="Khazanovich D."/>
            <person name="Kisner P."/>
            <person name="Lance K."/>
            <person name="Lara M."/>
            <person name="Lee W."/>
            <person name="Lennon N."/>
            <person name="Letendre F."/>
            <person name="LeVine R."/>
            <person name="Lipovsky A."/>
            <person name="Liu X."/>
            <person name="Liu J."/>
            <person name="Liu S."/>
            <person name="Lokyitsang T."/>
            <person name="Lokyitsang Y."/>
            <person name="Lubonja R."/>
            <person name="Lui A."/>
            <person name="MacDonald P."/>
            <person name="Magnisalis V."/>
            <person name="Maru K."/>
            <person name="Matthews C."/>
            <person name="McCusker W."/>
            <person name="McDonough S."/>
            <person name="Mehta T."/>
            <person name="Meldrim J."/>
            <person name="Meneus L."/>
            <person name="Mihai O."/>
            <person name="Mihalev A."/>
            <person name="Mihova T."/>
            <person name="Mittelman R."/>
            <person name="Mlenga V."/>
            <person name="Montmayeur A."/>
            <person name="Mulrain L."/>
            <person name="Navidi A."/>
            <person name="Naylor J."/>
            <person name="Negash T."/>
            <person name="Nguyen T."/>
            <person name="Nguyen N."/>
            <person name="Nicol R."/>
            <person name="Norbu C."/>
            <person name="Norbu N."/>
            <person name="Novod N."/>
            <person name="O'Neill B."/>
            <person name="Osman S."/>
            <person name="Markiewicz E."/>
            <person name="Oyono O.L."/>
            <person name="Patti C."/>
            <person name="Phunkhang P."/>
            <person name="Pierre F."/>
            <person name="Priest M."/>
            <person name="Raghuraman S."/>
            <person name="Rege F."/>
            <person name="Reyes R."/>
            <person name="Rise C."/>
            <person name="Rogov P."/>
            <person name="Ross K."/>
            <person name="Ryan E."/>
            <person name="Settipalli S."/>
            <person name="Shea T."/>
            <person name="Sherpa N."/>
            <person name="Shi L."/>
            <person name="Shih D."/>
            <person name="Sparrow T."/>
            <person name="Spaulding J."/>
            <person name="Stalker J."/>
            <person name="Stange-Thomann N."/>
            <person name="Stavropoulos S."/>
            <person name="Stone C."/>
            <person name="Strader C."/>
            <person name="Tesfaye S."/>
            <person name="Thomson T."/>
            <person name="Thoulutsang Y."/>
            <person name="Thoulutsang D."/>
            <person name="Topham K."/>
            <person name="Topping I."/>
            <person name="Tsamla T."/>
            <person name="Vassiliev H."/>
            <person name="Vo A."/>
            <person name="Wangchuk T."/>
            <person name="Wangdi T."/>
            <person name="Weiand M."/>
            <person name="Wilkinson J."/>
            <person name="Wilson A."/>
            <person name="Yadav S."/>
            <person name="Young G."/>
            <person name="Yu Q."/>
            <person name="Zembek L."/>
            <person name="Zhong D."/>
            <person name="Zimmer A."/>
            <person name="Zwirko Z."/>
            <person name="Jaffe D.B."/>
            <person name="Alvarez P."/>
            <person name="Brockman W."/>
            <person name="Butler J."/>
            <person name="Chin C."/>
            <person name="Gnerre S."/>
            <person name="Grabherr M."/>
            <person name="Kleber M."/>
            <person name="Mauceli E."/>
            <person name="MacCallum I."/>
        </authorList>
    </citation>
    <scope>NUCLEOTIDE SEQUENCE [LARGE SCALE GENOMIC DNA]</scope>
    <source>
        <strain evidence="13">Tucson 15010-1051.87</strain>
    </source>
</reference>
<dbReference type="InterPro" id="IPR050411">
    <property type="entry name" value="AlphaKG_dependent_hydroxylases"/>
</dbReference>
<comment type="cofactor">
    <cofactor evidence="1">
        <name>Fe(2+)</name>
        <dbReference type="ChEBI" id="CHEBI:29033"/>
    </cofactor>
</comment>
<comment type="pathway">
    <text evidence="3">Amine and polyamine biosynthesis; carnitine biosynthesis.</text>
</comment>
<proteinExistence type="inferred from homology"/>
<dbReference type="SMR" id="B4M2P5"/>
<dbReference type="InterPro" id="IPR003819">
    <property type="entry name" value="TauD/TfdA-like"/>
</dbReference>
<dbReference type="GO" id="GO:0005739">
    <property type="term" value="C:mitochondrion"/>
    <property type="evidence" value="ECO:0007669"/>
    <property type="project" value="TreeGrafter"/>
</dbReference>
<dbReference type="Pfam" id="PF06155">
    <property type="entry name" value="GBBH-like_N"/>
    <property type="match status" value="1"/>
</dbReference>
<dbReference type="HOGENOM" id="CLU_021859_2_0_1"/>
<evidence type="ECO:0000256" key="6">
    <source>
        <dbReference type="ARBA" id="ARBA00022873"/>
    </source>
</evidence>
<evidence type="ECO:0000256" key="5">
    <source>
        <dbReference type="ARBA" id="ARBA00022723"/>
    </source>
</evidence>
<evidence type="ECO:0000256" key="4">
    <source>
        <dbReference type="ARBA" id="ARBA00008654"/>
    </source>
</evidence>
<accession>B4M2P5</accession>
<keyword evidence="6" id="KW-0124">Carnitine biosynthesis</keyword>
<evidence type="ECO:0000256" key="8">
    <source>
        <dbReference type="ARBA" id="ARBA00023002"/>
    </source>
</evidence>
<dbReference type="FunFam" id="3.60.130.10:FF:000001">
    <property type="entry name" value="Trimethyllysine dioxygenase, mitochondrial"/>
    <property type="match status" value="1"/>
</dbReference>
<dbReference type="InterPro" id="IPR010376">
    <property type="entry name" value="GBBH-like_N"/>
</dbReference>
<evidence type="ECO:0000259" key="11">
    <source>
        <dbReference type="Pfam" id="PF06155"/>
    </source>
</evidence>
<protein>
    <submittedName>
        <fullName evidence="12">Uncharacterized protein</fullName>
        <ecNumber evidence="12">1.-.-.-</ecNumber>
    </submittedName>
</protein>
<keyword evidence="8 12" id="KW-0560">Oxidoreductase</keyword>
<feature type="domain" description="Gamma-butyrobetaine hydroxylase-like N-terminal" evidence="11">
    <location>
        <begin position="48"/>
        <end position="117"/>
    </location>
</feature>
<evidence type="ECO:0000256" key="3">
    <source>
        <dbReference type="ARBA" id="ARBA00005022"/>
    </source>
</evidence>
<comment type="cofactor">
    <cofactor evidence="2">
        <name>L-ascorbate</name>
        <dbReference type="ChEBI" id="CHEBI:38290"/>
    </cofactor>
</comment>
<dbReference type="GO" id="GO:0045329">
    <property type="term" value="P:carnitine biosynthetic process"/>
    <property type="evidence" value="ECO:0007669"/>
    <property type="project" value="UniProtKB-UniPathway"/>
</dbReference>
<dbReference type="CDD" id="cd00250">
    <property type="entry name" value="CAS_like"/>
    <property type="match status" value="1"/>
</dbReference>
<dbReference type="eggNOG" id="KOG3888">
    <property type="taxonomic scope" value="Eukaryota"/>
</dbReference>
<evidence type="ECO:0000313" key="13">
    <source>
        <dbReference type="Proteomes" id="UP000008792"/>
    </source>
</evidence>
<dbReference type="EMBL" id="CH940651">
    <property type="protein sequence ID" value="EDW65949.1"/>
    <property type="molecule type" value="Genomic_DNA"/>
</dbReference>
<dbReference type="GO" id="GO:0046872">
    <property type="term" value="F:metal ion binding"/>
    <property type="evidence" value="ECO:0007669"/>
    <property type="project" value="UniProtKB-KW"/>
</dbReference>
<keyword evidence="5" id="KW-0479">Metal-binding</keyword>
<evidence type="ECO:0000259" key="10">
    <source>
        <dbReference type="Pfam" id="PF02668"/>
    </source>
</evidence>
<keyword evidence="7" id="KW-0223">Dioxygenase</keyword>
<dbReference type="Gene3D" id="3.30.2020.30">
    <property type="match status" value="1"/>
</dbReference>
<dbReference type="OMA" id="VHITWPN"/>
<sequence length="420" mass="47856">MMLAQSIRRTISHLSPPMCRPLSARIVDKVNIEVQPAQTGADAGAGGAVLTFPGVWLRDNCRCPACYHSSSQSRQLDWNHFDPGVHPLALHVDAAKEQLHVRWSDAHESSFELDWLRRRSFDGQSQSAYLNDFYRPRTSHWAGAQFEQIVQRFSYDQVMSEDEALQHWLKALAVYGVVLLNGAPLDEGVVRRLAERVGFIRRTTYGEEFIVQAKPGAKNYAYLSLPLPLHTDLPYYEYKPSVNLLHCVVQTQSRGGSNLLVDAYHIADRLRQEQPEHFERLSRTPVDWNDIGSEDGREFHNIWRAPVICLDADGNYTRINHSVPQRDSHFNVPLGQVLPWYESYARFVQLARGDAYSFKTQPGDVLTFNNLRLLHGRTGYDDTADNSRYIVGAYLDWDIIYSRLRVLKKRLSKASGTAAA</sequence>
<dbReference type="InParanoid" id="B4M2P5"/>
<dbReference type="EC" id="1.-.-.-" evidence="12"/>
<keyword evidence="13" id="KW-1185">Reference proteome</keyword>
<dbReference type="OrthoDB" id="406634at2759"/>
<dbReference type="PhylomeDB" id="B4M2P5"/>
<evidence type="ECO:0000256" key="7">
    <source>
        <dbReference type="ARBA" id="ARBA00022964"/>
    </source>
</evidence>
<dbReference type="FunCoup" id="B4M2P5">
    <property type="interactions" value="91"/>
</dbReference>
<dbReference type="AlphaFoldDB" id="B4M2P5"/>
<dbReference type="Gene3D" id="3.60.130.10">
    <property type="entry name" value="Clavaminate synthase-like"/>
    <property type="match status" value="1"/>
</dbReference>
<dbReference type="STRING" id="7244.B4M2P5"/>
<dbReference type="GO" id="GO:0016706">
    <property type="term" value="F:2-oxoglutarate-dependent dioxygenase activity"/>
    <property type="evidence" value="ECO:0007669"/>
    <property type="project" value="UniProtKB-ARBA"/>
</dbReference>
<dbReference type="SUPFAM" id="SSF51197">
    <property type="entry name" value="Clavaminate synthase-like"/>
    <property type="match status" value="1"/>
</dbReference>
<gene>
    <name evidence="12" type="primary">Dvir\GJ19528</name>
    <name evidence="12" type="ORF">Dvir_GJ19528</name>
</gene>
<evidence type="ECO:0000256" key="1">
    <source>
        <dbReference type="ARBA" id="ARBA00001954"/>
    </source>
</evidence>
<feature type="domain" description="TauD/TfdA-like" evidence="10">
    <location>
        <begin position="146"/>
        <end position="394"/>
    </location>
</feature>